<dbReference type="Proteomes" id="UP000053201">
    <property type="component" value="Unassembled WGS sequence"/>
</dbReference>
<keyword evidence="5" id="KW-1185">Reference proteome</keyword>
<dbReference type="PANTHER" id="PTHR35152:SF1">
    <property type="entry name" value="DOMAIN SIGNALLING PROTEIN, PUTATIVE (AFU_ORTHOLOGUE AFUA_5G11310)-RELATED"/>
    <property type="match status" value="1"/>
</dbReference>
<evidence type="ECO:0000256" key="2">
    <source>
        <dbReference type="SAM" id="Phobius"/>
    </source>
</evidence>
<gene>
    <name evidence="4" type="ORF">SPPG_04562</name>
</gene>
<dbReference type="InParanoid" id="A0A0L0HGP6"/>
<feature type="transmembrane region" description="Helical" evidence="2">
    <location>
        <begin position="47"/>
        <end position="70"/>
    </location>
</feature>
<dbReference type="PANTHER" id="PTHR35152">
    <property type="entry name" value="DOMAIN SIGNALLING PROTEIN, PUTATIVE (AFU_ORTHOLOGUE AFUA_5G11310)-RELATED"/>
    <property type="match status" value="1"/>
</dbReference>
<feature type="transmembrane region" description="Helical" evidence="2">
    <location>
        <begin position="159"/>
        <end position="178"/>
    </location>
</feature>
<dbReference type="OrthoDB" id="264015at2759"/>
<name>A0A0L0HGP6_SPIPD</name>
<feature type="region of interest" description="Disordered" evidence="1">
    <location>
        <begin position="272"/>
        <end position="291"/>
    </location>
</feature>
<reference evidence="4 5" key="1">
    <citation type="submission" date="2009-08" db="EMBL/GenBank/DDBJ databases">
        <title>The Genome Sequence of Spizellomyces punctatus strain DAOM BR117.</title>
        <authorList>
            <consortium name="The Broad Institute Genome Sequencing Platform"/>
            <person name="Russ C."/>
            <person name="Cuomo C."/>
            <person name="Shea T."/>
            <person name="Young S.K."/>
            <person name="Zeng Q."/>
            <person name="Koehrsen M."/>
            <person name="Haas B."/>
            <person name="Borodovsky M."/>
            <person name="Guigo R."/>
            <person name="Alvarado L."/>
            <person name="Berlin A."/>
            <person name="Bochicchio J."/>
            <person name="Borenstein D."/>
            <person name="Chapman S."/>
            <person name="Chen Z."/>
            <person name="Engels R."/>
            <person name="Freedman E."/>
            <person name="Gellesch M."/>
            <person name="Goldberg J."/>
            <person name="Griggs A."/>
            <person name="Gujja S."/>
            <person name="Heiman D."/>
            <person name="Hepburn T."/>
            <person name="Howarth C."/>
            <person name="Jen D."/>
            <person name="Larson L."/>
            <person name="Lewis B."/>
            <person name="Mehta T."/>
            <person name="Park D."/>
            <person name="Pearson M."/>
            <person name="Roberts A."/>
            <person name="Saif S."/>
            <person name="Shenoy N."/>
            <person name="Sisk P."/>
            <person name="Stolte C."/>
            <person name="Sykes S."/>
            <person name="Thomson T."/>
            <person name="Walk T."/>
            <person name="White J."/>
            <person name="Yandava C."/>
            <person name="Burger G."/>
            <person name="Gray M.W."/>
            <person name="Holland P.W.H."/>
            <person name="King N."/>
            <person name="Lang F.B.F."/>
            <person name="Roger A.J."/>
            <person name="Ruiz-Trillo I."/>
            <person name="Lander E."/>
            <person name="Nusbaum C."/>
        </authorList>
    </citation>
    <scope>NUCLEOTIDE SEQUENCE [LARGE SCALE GENOMIC DNA]</scope>
    <source>
        <strain evidence="4 5">DAOM BR117</strain>
    </source>
</reference>
<feature type="region of interest" description="Disordered" evidence="1">
    <location>
        <begin position="638"/>
        <end position="671"/>
    </location>
</feature>
<evidence type="ECO:0000313" key="4">
    <source>
        <dbReference type="EMBL" id="KND00227.1"/>
    </source>
</evidence>
<feature type="transmembrane region" description="Helical" evidence="2">
    <location>
        <begin position="117"/>
        <end position="139"/>
    </location>
</feature>
<evidence type="ECO:0000256" key="1">
    <source>
        <dbReference type="SAM" id="MobiDB-lite"/>
    </source>
</evidence>
<dbReference type="VEuPathDB" id="FungiDB:SPPG_04562"/>
<dbReference type="RefSeq" id="XP_016608266.1">
    <property type="nucleotide sequence ID" value="XM_016752796.1"/>
</dbReference>
<protein>
    <recommendedName>
        <fullName evidence="3">MHYT domain-containing protein</fullName>
    </recommendedName>
</protein>
<evidence type="ECO:0000259" key="3">
    <source>
        <dbReference type="PROSITE" id="PS50924"/>
    </source>
</evidence>
<evidence type="ECO:0000313" key="5">
    <source>
        <dbReference type="Proteomes" id="UP000053201"/>
    </source>
</evidence>
<dbReference type="STRING" id="645134.A0A0L0HGP6"/>
<dbReference type="InterPro" id="IPR005330">
    <property type="entry name" value="MHYT_dom"/>
</dbReference>
<feature type="region of interest" description="Disordered" evidence="1">
    <location>
        <begin position="528"/>
        <end position="549"/>
    </location>
</feature>
<organism evidence="4 5">
    <name type="scientific">Spizellomyces punctatus (strain DAOM BR117)</name>
    <dbReference type="NCBI Taxonomy" id="645134"/>
    <lineage>
        <taxon>Eukaryota</taxon>
        <taxon>Fungi</taxon>
        <taxon>Fungi incertae sedis</taxon>
        <taxon>Chytridiomycota</taxon>
        <taxon>Chytridiomycota incertae sedis</taxon>
        <taxon>Chytridiomycetes</taxon>
        <taxon>Spizellomycetales</taxon>
        <taxon>Spizellomycetaceae</taxon>
        <taxon>Spizellomyces</taxon>
    </lineage>
</organism>
<feature type="compositionally biased region" description="Polar residues" evidence="1">
    <location>
        <begin position="656"/>
        <end position="670"/>
    </location>
</feature>
<feature type="domain" description="MHYT" evidence="3">
    <location>
        <begin position="1"/>
        <end position="141"/>
    </location>
</feature>
<dbReference type="Pfam" id="PF03707">
    <property type="entry name" value="MHYT"/>
    <property type="match status" value="1"/>
</dbReference>
<accession>A0A0L0HGP6</accession>
<proteinExistence type="predicted"/>
<feature type="transmembrane region" description="Helical" evidence="2">
    <location>
        <begin position="82"/>
        <end position="105"/>
    </location>
</feature>
<feature type="compositionally biased region" description="Polar residues" evidence="1">
    <location>
        <begin position="528"/>
        <end position="545"/>
    </location>
</feature>
<dbReference type="EMBL" id="KQ257456">
    <property type="protein sequence ID" value="KND00227.1"/>
    <property type="molecule type" value="Genomic_DNA"/>
</dbReference>
<keyword evidence="2" id="KW-1133">Transmembrane helix</keyword>
<dbReference type="eggNOG" id="ENOG502QTP5">
    <property type="taxonomic scope" value="Eukaryota"/>
</dbReference>
<dbReference type="PROSITE" id="PS50924">
    <property type="entry name" value="MHYT"/>
    <property type="match status" value="1"/>
</dbReference>
<feature type="transmembrane region" description="Helical" evidence="2">
    <location>
        <begin position="14"/>
        <end position="35"/>
    </location>
</feature>
<keyword evidence="2" id="KW-0472">Membrane</keyword>
<feature type="compositionally biased region" description="Polar residues" evidence="1">
    <location>
        <begin position="757"/>
        <end position="772"/>
    </location>
</feature>
<dbReference type="AlphaFoldDB" id="A0A0L0HGP6"/>
<dbReference type="GeneID" id="27688004"/>
<sequence>MAAFRLQNTAASPLIMFGKGLTITSIFIPMISVFVGMSITGAADKPALWRIALGGASAAFGVLTMHFLAMKAMTINLRWRPGIIALSSIVAWLTTSVALFTFFKLRQYWQTSWLKQVGCAMLLGGAITATHYLAMYAAFYQDGDVSVPSASSLTQSQVLNIGAGFSVVTGLLLAALAARRIHAFSYGGSQRGQQLTLACLLLNREGQVLVDIDGKLPNRPVTGEFDISLKSPLSPALLWLLKVSCAWGRLGRLAAAFRKNSRRIEKLLTTQDYSSPAQTEGSSTSGSTSTPSSFHRLALIHAVTTLSTMLGIRFQLMGALYDCLLETQDGWVALIVDQVSPHRADLLAGKGFRWSDVVHVLPRLAADLGVEPEHTQSVIDDIPSYVHNHFSPIPRGQHVGLMVVISSLRGLRIMVAERNRSSLPLIPISSDAFNELRKSRGDMSQLLKTYASQQAQAEAQGEQPAPAVEILNALGQLGVAHPSEEGSLSAKLTSFKSSRLPFSSLTSPSDILCLRRHAGFKFNDNVTPATSSSGLPRSPLSQSEGSHSDTDFDQNWIARIPFESYVYSSDSNSVDIILFTYLQHRLGIPFLPPPGFKMVELQTFEATHYFRCFPERHGRALARETDSDLVGFAHEHQVEGDTGTKGTGQGGDRMATESSANTNKVSSSKAIENPDMVVIHIQGENDQSGNPSSDRNPMCMALAAEDGGQAMQSEGSSYKIMVAPESHPRNTACGNAGDADDYGTDVSLSRSSSYVKDSIQTLHQEQQPQSNEEVAPGFSRTNKPSFISLPPRLNAPEFASDVQSSVRAPRHLSSRFTFPSLQGSADGSLSSLHSKPPSVASLSPFTWRYSSYFHTHSQEDDDDHRLRYQTDGLVTGGAYEDLVAGGVPGATDVWAAMRWLKIYLSSQSVGGGFSGRSGKLLHIQSEES</sequence>
<feature type="compositionally biased region" description="Low complexity" evidence="1">
    <location>
        <begin position="281"/>
        <end position="291"/>
    </location>
</feature>
<feature type="region of interest" description="Disordered" evidence="1">
    <location>
        <begin position="757"/>
        <end position="792"/>
    </location>
</feature>
<keyword evidence="2" id="KW-0812">Transmembrane</keyword>